<dbReference type="InterPro" id="IPR032093">
    <property type="entry name" value="PhoD_N"/>
</dbReference>
<evidence type="ECO:0000259" key="3">
    <source>
        <dbReference type="Pfam" id="PF16655"/>
    </source>
</evidence>
<dbReference type="InterPro" id="IPR038607">
    <property type="entry name" value="PhoD-like_sf"/>
</dbReference>
<dbReference type="Pfam" id="PF16655">
    <property type="entry name" value="PhoD_N"/>
    <property type="match status" value="1"/>
</dbReference>
<organism evidence="4 5">
    <name type="scientific">Streptomyces polyasparticus</name>
    <dbReference type="NCBI Taxonomy" id="2767826"/>
    <lineage>
        <taxon>Bacteria</taxon>
        <taxon>Bacillati</taxon>
        <taxon>Actinomycetota</taxon>
        <taxon>Actinomycetes</taxon>
        <taxon>Kitasatosporales</taxon>
        <taxon>Streptomycetaceae</taxon>
        <taxon>Streptomyces</taxon>
    </lineage>
</organism>
<dbReference type="PANTHER" id="PTHR43606">
    <property type="entry name" value="PHOSPHATASE, PUTATIVE (AFU_ORTHOLOGUE AFUA_6G08710)-RELATED"/>
    <property type="match status" value="1"/>
</dbReference>
<dbReference type="CDD" id="cd07389">
    <property type="entry name" value="MPP_PhoD"/>
    <property type="match status" value="1"/>
</dbReference>
<feature type="domain" description="PhoD-like phosphatase metallophosphatase" evidence="2">
    <location>
        <begin position="178"/>
        <end position="515"/>
    </location>
</feature>
<dbReference type="InterPro" id="IPR018946">
    <property type="entry name" value="PhoD-like_MPP"/>
</dbReference>
<gene>
    <name evidence="4" type="ORF">H9Y04_31455</name>
</gene>
<dbReference type="PROSITE" id="PS51318">
    <property type="entry name" value="TAT"/>
    <property type="match status" value="1"/>
</dbReference>
<accession>A0ABR7SQ80</accession>
<dbReference type="InterPro" id="IPR029052">
    <property type="entry name" value="Metallo-depent_PP-like"/>
</dbReference>
<evidence type="ECO:0000256" key="1">
    <source>
        <dbReference type="SAM" id="MobiDB-lite"/>
    </source>
</evidence>
<name>A0ABR7SQ80_9ACTN</name>
<feature type="region of interest" description="Disordered" evidence="1">
    <location>
        <begin position="1"/>
        <end position="27"/>
    </location>
</feature>
<sequence length="545" mass="60685">MCPLQGFSGSVRHAPEEEPVHRSPTPTRRQIFGYGGAGAAALMLGTGLWSSGAAHAAPALTGDPFSLGVASGDPMPDGVVLWTRLAPDPFAADGHGGMPDKPVRVHYEVATDERFRKVVRRDSVVATPELAHSVHPEVRGLAPDRVYYYRFRTGTAISPVGRTRTTPRAFAMPRDLKFAFASCQAWQDGYFTAYDHMAEEDLDLVVHLGDYLYEYGVRTNKRGVTTDPKFHTETLDLARYRLQYGLYKSEAPLQKAHARFPWIMTFDDHEVDNDWAGAVSQDAGADPEVFLKRRADAFQALYEHAPLRHTQLPKGPDVRIHRRLGYGRLADFTMLDTRQYRDDQLCGGKTSADCEDRFDQGRTLLGAEQRDWVLKGFSRSPARWQVLGNQTPMGQTDLDEGEATNVFMDPWDGYVAERNRLLAEARNRDVRNLVVITGDRHQNYAVDLKADFTDPRSATLAAEFVGTSIASGGDGADMTAEGQRFLAANPHMKFFNAQRGYVRVHVDRDRLTSDFRVLPYVTRPGAPVSTRATAVVEDRVPGVQL</sequence>
<keyword evidence="5" id="KW-1185">Reference proteome</keyword>
<dbReference type="InterPro" id="IPR052900">
    <property type="entry name" value="Phospholipid_Metab_Enz"/>
</dbReference>
<protein>
    <submittedName>
        <fullName evidence="4">Alkaline phosphatase D family protein</fullName>
    </submittedName>
</protein>
<dbReference type="Proteomes" id="UP000642284">
    <property type="component" value="Unassembled WGS sequence"/>
</dbReference>
<proteinExistence type="predicted"/>
<comment type="caution">
    <text evidence="4">The sequence shown here is derived from an EMBL/GenBank/DDBJ whole genome shotgun (WGS) entry which is preliminary data.</text>
</comment>
<dbReference type="InterPro" id="IPR006311">
    <property type="entry name" value="TAT_signal"/>
</dbReference>
<evidence type="ECO:0000313" key="4">
    <source>
        <dbReference type="EMBL" id="MBC9717059.1"/>
    </source>
</evidence>
<dbReference type="Pfam" id="PF09423">
    <property type="entry name" value="PhoD"/>
    <property type="match status" value="1"/>
</dbReference>
<dbReference type="SUPFAM" id="SSF56300">
    <property type="entry name" value="Metallo-dependent phosphatases"/>
    <property type="match status" value="1"/>
</dbReference>
<evidence type="ECO:0000313" key="5">
    <source>
        <dbReference type="Proteomes" id="UP000642284"/>
    </source>
</evidence>
<dbReference type="Gene3D" id="2.60.40.380">
    <property type="entry name" value="Purple acid phosphatase-like, N-terminal"/>
    <property type="match status" value="1"/>
</dbReference>
<dbReference type="PANTHER" id="PTHR43606:SF2">
    <property type="entry name" value="ALKALINE PHOSPHATASE FAMILY PROTEIN (AFU_ORTHOLOGUE AFUA_5G03860)"/>
    <property type="match status" value="1"/>
</dbReference>
<evidence type="ECO:0000259" key="2">
    <source>
        <dbReference type="Pfam" id="PF09423"/>
    </source>
</evidence>
<reference evidence="4 5" key="1">
    <citation type="submission" date="2020-08" db="EMBL/GenBank/DDBJ databases">
        <title>Genemic of Streptomyces polyaspartic.</title>
        <authorList>
            <person name="Liu W."/>
        </authorList>
    </citation>
    <scope>NUCLEOTIDE SEQUENCE [LARGE SCALE GENOMIC DNA]</scope>
    <source>
        <strain evidence="4 5">TRM66268-LWL</strain>
    </source>
</reference>
<dbReference type="EMBL" id="JACTVJ010000017">
    <property type="protein sequence ID" value="MBC9717059.1"/>
    <property type="molecule type" value="Genomic_DNA"/>
</dbReference>
<dbReference type="Gene3D" id="3.60.21.70">
    <property type="entry name" value="PhoD-like phosphatase"/>
    <property type="match status" value="1"/>
</dbReference>
<feature type="domain" description="Phospholipase D N-terminal" evidence="3">
    <location>
        <begin position="67"/>
        <end position="165"/>
    </location>
</feature>